<feature type="transmembrane region" description="Helical" evidence="5">
    <location>
        <begin position="49"/>
        <end position="69"/>
    </location>
</feature>
<accession>A0A918QGM2</accession>
<keyword evidence="4 5" id="KW-0472">Membrane</keyword>
<organism evidence="7 8">
    <name type="scientific">Asticcacaulis endophyticus</name>
    <dbReference type="NCBI Taxonomy" id="1395890"/>
    <lineage>
        <taxon>Bacteria</taxon>
        <taxon>Pseudomonadati</taxon>
        <taxon>Pseudomonadota</taxon>
        <taxon>Alphaproteobacteria</taxon>
        <taxon>Caulobacterales</taxon>
        <taxon>Caulobacteraceae</taxon>
        <taxon>Asticcacaulis</taxon>
    </lineage>
</organism>
<dbReference type="GO" id="GO:0008324">
    <property type="term" value="F:monoatomic cation transmembrane transporter activity"/>
    <property type="evidence" value="ECO:0007669"/>
    <property type="project" value="InterPro"/>
</dbReference>
<dbReference type="Gene3D" id="1.20.1510.10">
    <property type="entry name" value="Cation efflux protein transmembrane domain"/>
    <property type="match status" value="1"/>
</dbReference>
<dbReference type="InterPro" id="IPR058533">
    <property type="entry name" value="Cation_efflux_TM"/>
</dbReference>
<evidence type="ECO:0000259" key="6">
    <source>
        <dbReference type="Pfam" id="PF01545"/>
    </source>
</evidence>
<dbReference type="AlphaFoldDB" id="A0A918QGM2"/>
<feature type="transmembrane region" description="Helical" evidence="5">
    <location>
        <begin position="180"/>
        <end position="197"/>
    </location>
</feature>
<keyword evidence="8" id="KW-1185">Reference proteome</keyword>
<name>A0A918QGM2_9CAUL</name>
<comment type="caution">
    <text evidence="7">The sequence shown here is derived from an EMBL/GenBank/DDBJ whole genome shotgun (WGS) entry which is preliminary data.</text>
</comment>
<evidence type="ECO:0000256" key="3">
    <source>
        <dbReference type="ARBA" id="ARBA00022989"/>
    </source>
</evidence>
<keyword evidence="3 5" id="KW-1133">Transmembrane helix</keyword>
<feature type="transmembrane region" description="Helical" evidence="5">
    <location>
        <begin position="75"/>
        <end position="97"/>
    </location>
</feature>
<feature type="transmembrane region" description="Helical" evidence="5">
    <location>
        <begin position="109"/>
        <end position="128"/>
    </location>
</feature>
<evidence type="ECO:0000256" key="2">
    <source>
        <dbReference type="ARBA" id="ARBA00022692"/>
    </source>
</evidence>
<evidence type="ECO:0000256" key="5">
    <source>
        <dbReference type="SAM" id="Phobius"/>
    </source>
</evidence>
<dbReference type="GO" id="GO:0016020">
    <property type="term" value="C:membrane"/>
    <property type="evidence" value="ECO:0007669"/>
    <property type="project" value="UniProtKB-SubCell"/>
</dbReference>
<feature type="transmembrane region" description="Helical" evidence="5">
    <location>
        <begin position="203"/>
        <end position="221"/>
    </location>
</feature>
<gene>
    <name evidence="7" type="ORF">GCM10011273_32600</name>
</gene>
<keyword evidence="2 5" id="KW-0812">Transmembrane</keyword>
<evidence type="ECO:0000313" key="7">
    <source>
        <dbReference type="EMBL" id="GGZ43272.1"/>
    </source>
</evidence>
<reference evidence="7" key="2">
    <citation type="submission" date="2020-09" db="EMBL/GenBank/DDBJ databases">
        <authorList>
            <person name="Sun Q."/>
            <person name="Kim S."/>
        </authorList>
    </citation>
    <scope>NUCLEOTIDE SEQUENCE</scope>
    <source>
        <strain evidence="7">KCTC 32296</strain>
    </source>
</reference>
<proteinExistence type="predicted"/>
<dbReference type="EMBL" id="BMZB01000006">
    <property type="protein sequence ID" value="GGZ43272.1"/>
    <property type="molecule type" value="Genomic_DNA"/>
</dbReference>
<protein>
    <recommendedName>
        <fullName evidence="6">Cation efflux protein transmembrane domain-containing protein</fullName>
    </recommendedName>
</protein>
<evidence type="ECO:0000313" key="8">
    <source>
        <dbReference type="Proteomes" id="UP000662572"/>
    </source>
</evidence>
<evidence type="ECO:0000256" key="4">
    <source>
        <dbReference type="ARBA" id="ARBA00023136"/>
    </source>
</evidence>
<comment type="subcellular location">
    <subcellularLocation>
        <location evidence="1">Membrane</location>
        <topology evidence="1">Multi-pass membrane protein</topology>
    </subcellularLocation>
</comment>
<dbReference type="Proteomes" id="UP000662572">
    <property type="component" value="Unassembled WGS sequence"/>
</dbReference>
<evidence type="ECO:0000256" key="1">
    <source>
        <dbReference type="ARBA" id="ARBA00004141"/>
    </source>
</evidence>
<dbReference type="InterPro" id="IPR027469">
    <property type="entry name" value="Cation_efflux_TMD_sf"/>
</dbReference>
<feature type="domain" description="Cation efflux protein transmembrane" evidence="6">
    <location>
        <begin position="50"/>
        <end position="228"/>
    </location>
</feature>
<reference evidence="7" key="1">
    <citation type="journal article" date="2014" name="Int. J. Syst. Evol. Microbiol.">
        <title>Complete genome sequence of Corynebacterium casei LMG S-19264T (=DSM 44701T), isolated from a smear-ripened cheese.</title>
        <authorList>
            <consortium name="US DOE Joint Genome Institute (JGI-PGF)"/>
            <person name="Walter F."/>
            <person name="Albersmeier A."/>
            <person name="Kalinowski J."/>
            <person name="Ruckert C."/>
        </authorList>
    </citation>
    <scope>NUCLEOTIDE SEQUENCE</scope>
    <source>
        <strain evidence="7">KCTC 32296</strain>
    </source>
</reference>
<dbReference type="Pfam" id="PF01545">
    <property type="entry name" value="Cation_efflux"/>
    <property type="match status" value="1"/>
</dbReference>
<dbReference type="RefSeq" id="WP_189488583.1">
    <property type="nucleotide sequence ID" value="NZ_BMZB01000006.1"/>
</dbReference>
<sequence length="234" mass="24870">MTEHDHSHEHGATCSHGHDHSHDKGHGFLGLGHHDHDTGPVVEARYRKVLWIVLAANAAMFLVEIGAGLKGLSMALLADALDFAGDAGNIAISLLVLSAVQSVRAKASLFKVACMVAFSLWVGVATVVQLINGTVPRPEIMGIVSVLAIAVNLGSAAFLYRYRSGDSNVMSVWLCARNDAIGNVMVMVAAVIVWLTGSNIADAVVALLMVALGLSAAWRITRQAILELRTRSKF</sequence>
<feature type="transmembrane region" description="Helical" evidence="5">
    <location>
        <begin position="140"/>
        <end position="160"/>
    </location>
</feature>
<dbReference type="SUPFAM" id="SSF161111">
    <property type="entry name" value="Cation efflux protein transmembrane domain-like"/>
    <property type="match status" value="1"/>
</dbReference>